<dbReference type="EMBL" id="SRSC01000001">
    <property type="protein sequence ID" value="TGU74804.1"/>
    <property type="molecule type" value="Genomic_DNA"/>
</dbReference>
<keyword evidence="6" id="KW-0520">NAD</keyword>
<feature type="transmembrane region" description="Helical" evidence="10">
    <location>
        <begin position="119"/>
        <end position="137"/>
    </location>
</feature>
<evidence type="ECO:0000256" key="5">
    <source>
        <dbReference type="ARBA" id="ARBA00022989"/>
    </source>
</evidence>
<comment type="similarity">
    <text evidence="2">Belongs to the complex I subunit 4 family.</text>
</comment>
<dbReference type="GO" id="GO:0042773">
    <property type="term" value="P:ATP synthesis coupled electron transport"/>
    <property type="evidence" value="ECO:0007669"/>
    <property type="project" value="InterPro"/>
</dbReference>
<proteinExistence type="inferred from homology"/>
<name>A0A4S1CM10_9BACT</name>
<reference evidence="13 14" key="1">
    <citation type="submission" date="2019-04" db="EMBL/GenBank/DDBJ databases">
        <title>Geobacter oryzae sp. nov., ferric-reducing bacteria isolated from paddy soil.</title>
        <authorList>
            <person name="Xu Z."/>
            <person name="Masuda Y."/>
            <person name="Itoh H."/>
            <person name="Senoo K."/>
        </authorList>
    </citation>
    <scope>NUCLEOTIDE SEQUENCE [LARGE SCALE GENOMIC DNA]</scope>
    <source>
        <strain evidence="13 14">Red111</strain>
    </source>
</reference>
<dbReference type="PANTHER" id="PTHR43507:SF1">
    <property type="entry name" value="NADH-UBIQUINONE OXIDOREDUCTASE CHAIN 4"/>
    <property type="match status" value="1"/>
</dbReference>
<dbReference type="EC" id="1.6.5.11" evidence="13"/>
<feature type="transmembrane region" description="Helical" evidence="10">
    <location>
        <begin position="278"/>
        <end position="301"/>
    </location>
</feature>
<keyword evidence="5 10" id="KW-1133">Transmembrane helix</keyword>
<dbReference type="InterPro" id="IPR000260">
    <property type="entry name" value="NADH4_N"/>
</dbReference>
<organism evidence="13 14">
    <name type="scientific">Geomonas terrae</name>
    <dbReference type="NCBI Taxonomy" id="2562681"/>
    <lineage>
        <taxon>Bacteria</taxon>
        <taxon>Pseudomonadati</taxon>
        <taxon>Thermodesulfobacteriota</taxon>
        <taxon>Desulfuromonadia</taxon>
        <taxon>Geobacterales</taxon>
        <taxon>Geobacteraceae</taxon>
        <taxon>Geomonas</taxon>
    </lineage>
</organism>
<feature type="transmembrane region" description="Helical" evidence="10">
    <location>
        <begin position="31"/>
        <end position="51"/>
    </location>
</feature>
<evidence type="ECO:0000256" key="9">
    <source>
        <dbReference type="SAM" id="MobiDB-lite"/>
    </source>
</evidence>
<feature type="compositionally biased region" description="Low complexity" evidence="9">
    <location>
        <begin position="527"/>
        <end position="556"/>
    </location>
</feature>
<dbReference type="GO" id="GO:0016020">
    <property type="term" value="C:membrane"/>
    <property type="evidence" value="ECO:0007669"/>
    <property type="project" value="UniProtKB-SubCell"/>
</dbReference>
<comment type="subcellular location">
    <subcellularLocation>
        <location evidence="1">Endomembrane system</location>
        <topology evidence="1">Multi-pass membrane protein</topology>
    </subcellularLocation>
    <subcellularLocation>
        <location evidence="8">Membrane</location>
        <topology evidence="8">Multi-pass membrane protein</topology>
    </subcellularLocation>
</comment>
<dbReference type="PRINTS" id="PR01437">
    <property type="entry name" value="NUOXDRDTASE4"/>
</dbReference>
<dbReference type="NCBIfam" id="TIGR01972">
    <property type="entry name" value="NDH_I_M"/>
    <property type="match status" value="1"/>
</dbReference>
<feature type="transmembrane region" description="Helical" evidence="10">
    <location>
        <begin position="172"/>
        <end position="194"/>
    </location>
</feature>
<dbReference type="InterPro" id="IPR003918">
    <property type="entry name" value="NADH_UbQ_OxRdtase"/>
</dbReference>
<evidence type="ECO:0000256" key="8">
    <source>
        <dbReference type="RuleBase" id="RU000320"/>
    </source>
</evidence>
<dbReference type="RefSeq" id="WP_135869126.1">
    <property type="nucleotide sequence ID" value="NZ_SRSC01000001.1"/>
</dbReference>
<dbReference type="GO" id="GO:0012505">
    <property type="term" value="C:endomembrane system"/>
    <property type="evidence" value="ECO:0007669"/>
    <property type="project" value="UniProtKB-SubCell"/>
</dbReference>
<feature type="transmembrane region" description="Helical" evidence="10">
    <location>
        <begin position="214"/>
        <end position="234"/>
    </location>
</feature>
<evidence type="ECO:0000256" key="6">
    <source>
        <dbReference type="ARBA" id="ARBA00023027"/>
    </source>
</evidence>
<dbReference type="GO" id="GO:0003954">
    <property type="term" value="F:NADH dehydrogenase activity"/>
    <property type="evidence" value="ECO:0007669"/>
    <property type="project" value="TreeGrafter"/>
</dbReference>
<dbReference type="GO" id="GO:0008137">
    <property type="term" value="F:NADH dehydrogenase (ubiquinone) activity"/>
    <property type="evidence" value="ECO:0007669"/>
    <property type="project" value="InterPro"/>
</dbReference>
<dbReference type="InterPro" id="IPR001750">
    <property type="entry name" value="ND/Mrp_TM"/>
</dbReference>
<evidence type="ECO:0000256" key="10">
    <source>
        <dbReference type="SAM" id="Phobius"/>
    </source>
</evidence>
<sequence length="564" mass="61314">MSQLPLLSILTFTPLIGAILLLFVNKNSHGVLRTIAMAVTVVTFILSLPLITGYNAPGTEIGGFQFLENIPWIAAGPFQMSYHLGIDGISLWLVILTTFIMPIAILSTYTAVEEKVKEYMICLLLLEVGMIGTFISLDLFLFYIFWEIMLIPMYFMIGIWGGKNRIYAAVKFFIYTAVGSLLMLVALIALYFKAGGGDFSILRFYELHLDPATQMWMFLAFALAFAIKVPMFPLHTWLPDAHTEAPTAGSVILAAVMLKCGTYGYVRFAMPLFPEASAQFTPLIATLSVIGIIYASLVAMMQQDVKKLVAYSSVAHLGFVMLGVYALNQQGVTGGMLQMLNHGVSTGALFLIVGFIYERRHTRLISDFGGLAKQMPVFATMFMIVTFSSIGLPGTNGFVGEFLVLLGSFESSLRWYAIIATSGVILSAVYMLWMFQRVMFGELKNPKNQNLKDLNAREVAIMLPLIFLIFFLGIYPRPIIDSMAPSIDRMIAQTKVQKQVAQLPGAVPALPPGHMAVPGMSEAGAAPAGMPAGHPAVGAEAAPAAAPAGLPEGHPAIPANHEAK</sequence>
<evidence type="ECO:0000313" key="13">
    <source>
        <dbReference type="EMBL" id="TGU74804.1"/>
    </source>
</evidence>
<gene>
    <name evidence="13" type="ORF">E4633_04910</name>
</gene>
<dbReference type="GO" id="GO:0015990">
    <property type="term" value="P:electron transport coupled proton transport"/>
    <property type="evidence" value="ECO:0007669"/>
    <property type="project" value="TreeGrafter"/>
</dbReference>
<feature type="transmembrane region" description="Helical" evidence="10">
    <location>
        <begin position="246"/>
        <end position="266"/>
    </location>
</feature>
<feature type="transmembrane region" description="Helical" evidence="10">
    <location>
        <begin position="456"/>
        <end position="475"/>
    </location>
</feature>
<dbReference type="AlphaFoldDB" id="A0A4S1CM10"/>
<protein>
    <submittedName>
        <fullName evidence="13">NADH-quinone oxidoreductase subunit M</fullName>
        <ecNumber evidence="13">1.6.5.11</ecNumber>
    </submittedName>
</protein>
<accession>A0A4S1CM10</accession>
<keyword evidence="14" id="KW-1185">Reference proteome</keyword>
<keyword evidence="3 8" id="KW-0812">Transmembrane</keyword>
<dbReference type="InterPro" id="IPR010227">
    <property type="entry name" value="NADH_Q_OxRdtase_chainM/4"/>
</dbReference>
<keyword evidence="4" id="KW-1278">Translocase</keyword>
<feature type="transmembrane region" description="Helical" evidence="10">
    <location>
        <begin position="89"/>
        <end position="112"/>
    </location>
</feature>
<dbReference type="Pfam" id="PF00361">
    <property type="entry name" value="Proton_antipo_M"/>
    <property type="match status" value="1"/>
</dbReference>
<feature type="transmembrane region" description="Helical" evidence="10">
    <location>
        <begin position="377"/>
        <end position="395"/>
    </location>
</feature>
<evidence type="ECO:0000256" key="4">
    <source>
        <dbReference type="ARBA" id="ARBA00022967"/>
    </source>
</evidence>
<dbReference type="Pfam" id="PF01059">
    <property type="entry name" value="Oxidored_q5_N"/>
    <property type="match status" value="1"/>
</dbReference>
<feature type="domain" description="NADH:ubiquinone oxidoreductase chain 4 N-terminal" evidence="12">
    <location>
        <begin position="79"/>
        <end position="130"/>
    </location>
</feature>
<dbReference type="NCBIfam" id="NF004500">
    <property type="entry name" value="PRK05846.1-4"/>
    <property type="match status" value="1"/>
</dbReference>
<feature type="transmembrane region" description="Helical" evidence="10">
    <location>
        <begin position="143"/>
        <end position="160"/>
    </location>
</feature>
<evidence type="ECO:0000256" key="3">
    <source>
        <dbReference type="ARBA" id="ARBA00022692"/>
    </source>
</evidence>
<feature type="domain" description="NADH:quinone oxidoreductase/Mrp antiporter transmembrane" evidence="11">
    <location>
        <begin position="136"/>
        <end position="425"/>
    </location>
</feature>
<dbReference type="PANTHER" id="PTHR43507">
    <property type="entry name" value="NADH-UBIQUINONE OXIDOREDUCTASE CHAIN 4"/>
    <property type="match status" value="1"/>
</dbReference>
<evidence type="ECO:0000259" key="11">
    <source>
        <dbReference type="Pfam" id="PF00361"/>
    </source>
</evidence>
<keyword evidence="13" id="KW-0560">Oxidoreductase</keyword>
<feature type="transmembrane region" description="Helical" evidence="10">
    <location>
        <begin position="339"/>
        <end position="357"/>
    </location>
</feature>
<feature type="transmembrane region" description="Helical" evidence="10">
    <location>
        <begin position="308"/>
        <end position="327"/>
    </location>
</feature>
<feature type="transmembrane region" description="Helical" evidence="10">
    <location>
        <begin position="6"/>
        <end position="24"/>
    </location>
</feature>
<evidence type="ECO:0000259" key="12">
    <source>
        <dbReference type="Pfam" id="PF01059"/>
    </source>
</evidence>
<feature type="transmembrane region" description="Helical" evidence="10">
    <location>
        <begin position="415"/>
        <end position="435"/>
    </location>
</feature>
<evidence type="ECO:0000256" key="7">
    <source>
        <dbReference type="ARBA" id="ARBA00023136"/>
    </source>
</evidence>
<dbReference type="NCBIfam" id="NF004499">
    <property type="entry name" value="PRK05846.1-3"/>
    <property type="match status" value="1"/>
</dbReference>
<evidence type="ECO:0000313" key="14">
    <source>
        <dbReference type="Proteomes" id="UP000306416"/>
    </source>
</evidence>
<dbReference type="Proteomes" id="UP000306416">
    <property type="component" value="Unassembled WGS sequence"/>
</dbReference>
<dbReference type="GO" id="GO:0048039">
    <property type="term" value="F:ubiquinone binding"/>
    <property type="evidence" value="ECO:0007669"/>
    <property type="project" value="TreeGrafter"/>
</dbReference>
<comment type="caution">
    <text evidence="13">The sequence shown here is derived from an EMBL/GenBank/DDBJ whole genome shotgun (WGS) entry which is preliminary data.</text>
</comment>
<evidence type="ECO:0000256" key="1">
    <source>
        <dbReference type="ARBA" id="ARBA00004127"/>
    </source>
</evidence>
<feature type="region of interest" description="Disordered" evidence="9">
    <location>
        <begin position="527"/>
        <end position="564"/>
    </location>
</feature>
<keyword evidence="7 10" id="KW-0472">Membrane</keyword>
<evidence type="ECO:0000256" key="2">
    <source>
        <dbReference type="ARBA" id="ARBA00009025"/>
    </source>
</evidence>